<dbReference type="EMBL" id="CM042047">
    <property type="protein sequence ID" value="KAI3771861.1"/>
    <property type="molecule type" value="Genomic_DNA"/>
</dbReference>
<keyword evidence="2" id="KW-1185">Reference proteome</keyword>
<organism evidence="1 2">
    <name type="scientific">Arctium lappa</name>
    <name type="common">Greater burdock</name>
    <name type="synonym">Lappa major</name>
    <dbReference type="NCBI Taxonomy" id="4217"/>
    <lineage>
        <taxon>Eukaryota</taxon>
        <taxon>Viridiplantae</taxon>
        <taxon>Streptophyta</taxon>
        <taxon>Embryophyta</taxon>
        <taxon>Tracheophyta</taxon>
        <taxon>Spermatophyta</taxon>
        <taxon>Magnoliopsida</taxon>
        <taxon>eudicotyledons</taxon>
        <taxon>Gunneridae</taxon>
        <taxon>Pentapetalae</taxon>
        <taxon>asterids</taxon>
        <taxon>campanulids</taxon>
        <taxon>Asterales</taxon>
        <taxon>Asteraceae</taxon>
        <taxon>Carduoideae</taxon>
        <taxon>Cardueae</taxon>
        <taxon>Arctiinae</taxon>
        <taxon>Arctium</taxon>
    </lineage>
</organism>
<evidence type="ECO:0000313" key="1">
    <source>
        <dbReference type="EMBL" id="KAI3771861.1"/>
    </source>
</evidence>
<sequence>MALLRKLLYKKPPDGLLGIFERIYVFDCCFSTEAWEQEDYKVYVGNIISQFKENFPESSIMIFNFREGDTASRIASVLSEYDITIMDYPRHYEGCPLLSLEVIHHFLKSSESWLSLGQQNVLIMHSEVGGWPVLAFMMAALLLYRKHCTGEFKTLDMVHKQAPRDMLPIMSSLNPVPSQLRYLQYVSRRTAETEWPPADRALTLDCVIIRMIPDFDGKGGCCPIFRIYGRDPLLHVDKTPKLLFSTPRRSKNVRYYNQSNVVALDILNPPSLAYFDDLFNGTPFNTKAESELVKIDINCHIQGDIVLECISLHDDTGPEKMMYRAMFNTAFIKSNMLMLNRDEIDLYWDAKDQFPKDFRAELLFSEMDAAASMVPVDLSCFEEEGLPMEAFAKVQEMFSSVDWLVPKSDAALNRLQQMALSDIVHEMLETSLHQTTEASNLLQTLPKRNEDKSSENKLKRSGTEAAMHKAEGQTVGPRSVSLPRQLPSSTRSPAQLQASFHGTKSFSMPPHIIFTCPHPSVSEKLLRESATSSSAPPIPPSGQQTAGGNVAPPPPPPPPAKKTSDVPGPPQPPPPPGTGSGPPAPPAPPAPPSAPPPPPPKSRATPPPPPPAAAANGNVKGGAAPPPPPSLSKGPNVSAPSPPPPASKGRTLSRTTAVKSQPAKKLKPLHWLKLNKAAQGSLWAEAQKSGESARAPEIDMSELEHLFSAANPNSDKAKAKSKAANKPEKVQLIEHRRAYNCEIMLSKVKTPLPELMDYVLALDDSAMDVDQVDNLIKFCPTKEEMELIKGYKGEVDKLGKCEQFFLELMRVPRSEAKLRVFSYKLQFSTQVSDLRTSLNDVYLSVEQIRSSVKLRRVMQTILSLGNALNQGTARGAAVGFKLDSLLKLNETRARNNKMTLMHYLCKVLADKLPELLDFSKELGSLEPASKIQLKILAEEMQAITKGLEKVVHEKKLCKKDGHVSKRFRKSLKKFLASAEGEVKSLASLYSGVGKSVDALILYFGEDPARCPYEQVVSTLLLFVRMFNQAHEENCKQIEAEKKKAQKEAEQERKEAEHERLKLQKEAEKEKREAEKEKREAAKEKKETAKGKKEAAKGKKEADKEKKEADKEKLKLQKHSNMESELIRSSPIKSAE</sequence>
<name>A0ACB9FLK9_ARCLA</name>
<proteinExistence type="predicted"/>
<dbReference type="Proteomes" id="UP001055879">
    <property type="component" value="Linkage Group LG01"/>
</dbReference>
<protein>
    <submittedName>
        <fullName evidence="1">Uncharacterized protein</fullName>
    </submittedName>
</protein>
<reference evidence="2" key="1">
    <citation type="journal article" date="2022" name="Mol. Ecol. Resour.">
        <title>The genomes of chicory, endive, great burdock and yacon provide insights into Asteraceae palaeo-polyploidization history and plant inulin production.</title>
        <authorList>
            <person name="Fan W."/>
            <person name="Wang S."/>
            <person name="Wang H."/>
            <person name="Wang A."/>
            <person name="Jiang F."/>
            <person name="Liu H."/>
            <person name="Zhao H."/>
            <person name="Xu D."/>
            <person name="Zhang Y."/>
        </authorList>
    </citation>
    <scope>NUCLEOTIDE SEQUENCE [LARGE SCALE GENOMIC DNA]</scope>
    <source>
        <strain evidence="2">cv. Niubang</strain>
    </source>
</reference>
<accession>A0ACB9FLK9</accession>
<evidence type="ECO:0000313" key="2">
    <source>
        <dbReference type="Proteomes" id="UP001055879"/>
    </source>
</evidence>
<reference evidence="1 2" key="2">
    <citation type="journal article" date="2022" name="Mol. Ecol. Resour.">
        <title>The genomes of chicory, endive, great burdock and yacon provide insights into Asteraceae paleo-polyploidization history and plant inulin production.</title>
        <authorList>
            <person name="Fan W."/>
            <person name="Wang S."/>
            <person name="Wang H."/>
            <person name="Wang A."/>
            <person name="Jiang F."/>
            <person name="Liu H."/>
            <person name="Zhao H."/>
            <person name="Xu D."/>
            <person name="Zhang Y."/>
        </authorList>
    </citation>
    <scope>NUCLEOTIDE SEQUENCE [LARGE SCALE GENOMIC DNA]</scope>
    <source>
        <strain evidence="2">cv. Niubang</strain>
    </source>
</reference>
<comment type="caution">
    <text evidence="1">The sequence shown here is derived from an EMBL/GenBank/DDBJ whole genome shotgun (WGS) entry which is preliminary data.</text>
</comment>
<gene>
    <name evidence="1" type="ORF">L6452_03032</name>
</gene>